<dbReference type="Proteomes" id="UP001162029">
    <property type="component" value="Unassembled WGS sequence"/>
</dbReference>
<dbReference type="Pfam" id="PF07727">
    <property type="entry name" value="RVT_2"/>
    <property type="match status" value="1"/>
</dbReference>
<dbReference type="PANTHER" id="PTHR11439:SF483">
    <property type="entry name" value="PEPTIDE SYNTHASE GLIP-LIKE, PUTATIVE (AFU_ORTHOLOGUE AFUA_3G12920)-RELATED"/>
    <property type="match status" value="1"/>
</dbReference>
<proteinExistence type="predicted"/>
<reference evidence="2" key="1">
    <citation type="submission" date="2022-12" db="EMBL/GenBank/DDBJ databases">
        <authorList>
            <person name="Webb A."/>
        </authorList>
    </citation>
    <scope>NUCLEOTIDE SEQUENCE</scope>
    <source>
        <strain evidence="2">Pd1</strain>
    </source>
</reference>
<dbReference type="InterPro" id="IPR013103">
    <property type="entry name" value="RVT_2"/>
</dbReference>
<evidence type="ECO:0000259" key="1">
    <source>
        <dbReference type="Pfam" id="PF07727"/>
    </source>
</evidence>
<dbReference type="InterPro" id="IPR043502">
    <property type="entry name" value="DNA/RNA_pol_sf"/>
</dbReference>
<keyword evidence="3" id="KW-1185">Reference proteome</keyword>
<evidence type="ECO:0000313" key="3">
    <source>
        <dbReference type="Proteomes" id="UP001162029"/>
    </source>
</evidence>
<dbReference type="PANTHER" id="PTHR11439">
    <property type="entry name" value="GAG-POL-RELATED RETROTRANSPOSON"/>
    <property type="match status" value="1"/>
</dbReference>
<gene>
    <name evidence="2" type="ORF">PDE001_LOCUS2570</name>
</gene>
<protein>
    <recommendedName>
        <fullName evidence="1">Reverse transcriptase Ty1/copia-type domain-containing protein</fullName>
    </recommendedName>
</protein>
<name>A0AAV0THA5_9STRA</name>
<sequence>MIVLSLAAKYNLAVHQMDVKTAFLNGKLDEDIYMSQPDGYIKEENVHLVCKLDRSLYGLKQLPRMWNKTIDEFMIKLGFKKCESDHCIYIQRNGQHMIFVTLYVDGLVLAGSSEKMLNETKCALSKRFEMTDMGQLKYFLGMEIDRDDSAKKISIRQTKFAKDILEKLGMINSSPVKSPQDPGIKLTKDMCEGGCNHVDTMANVPCQNVVGCLLYLMVGTRPNLAAAVGVLSQFAADPCPRHWQALKRIFRYIQGTKTHGTELQASTRTGLATSSLGEMQVATHS</sequence>
<dbReference type="SUPFAM" id="SSF56672">
    <property type="entry name" value="DNA/RNA polymerases"/>
    <property type="match status" value="1"/>
</dbReference>
<comment type="caution">
    <text evidence="2">The sequence shown here is derived from an EMBL/GenBank/DDBJ whole genome shotgun (WGS) entry which is preliminary data.</text>
</comment>
<dbReference type="AlphaFoldDB" id="A0AAV0THA5"/>
<dbReference type="EMBL" id="CANTFM010000444">
    <property type="protein sequence ID" value="CAI5721938.1"/>
    <property type="molecule type" value="Genomic_DNA"/>
</dbReference>
<accession>A0AAV0THA5</accession>
<feature type="domain" description="Reverse transcriptase Ty1/copia-type" evidence="1">
    <location>
        <begin position="3"/>
        <end position="179"/>
    </location>
</feature>
<evidence type="ECO:0000313" key="2">
    <source>
        <dbReference type="EMBL" id="CAI5721938.1"/>
    </source>
</evidence>
<organism evidence="2 3">
    <name type="scientific">Peronospora destructor</name>
    <dbReference type="NCBI Taxonomy" id="86335"/>
    <lineage>
        <taxon>Eukaryota</taxon>
        <taxon>Sar</taxon>
        <taxon>Stramenopiles</taxon>
        <taxon>Oomycota</taxon>
        <taxon>Peronosporomycetes</taxon>
        <taxon>Peronosporales</taxon>
        <taxon>Peronosporaceae</taxon>
        <taxon>Peronospora</taxon>
    </lineage>
</organism>